<protein>
    <submittedName>
        <fullName evidence="2">Uncharacterized protein</fullName>
    </submittedName>
</protein>
<feature type="compositionally biased region" description="Basic and acidic residues" evidence="1">
    <location>
        <begin position="255"/>
        <end position="266"/>
    </location>
</feature>
<gene>
    <name evidence="2" type="ORF">K2173_010172</name>
</gene>
<name>A0AAV8S492_9ROSI</name>
<organism evidence="2 3">
    <name type="scientific">Erythroxylum novogranatense</name>
    <dbReference type="NCBI Taxonomy" id="1862640"/>
    <lineage>
        <taxon>Eukaryota</taxon>
        <taxon>Viridiplantae</taxon>
        <taxon>Streptophyta</taxon>
        <taxon>Embryophyta</taxon>
        <taxon>Tracheophyta</taxon>
        <taxon>Spermatophyta</taxon>
        <taxon>Magnoliopsida</taxon>
        <taxon>eudicotyledons</taxon>
        <taxon>Gunneridae</taxon>
        <taxon>Pentapetalae</taxon>
        <taxon>rosids</taxon>
        <taxon>fabids</taxon>
        <taxon>Malpighiales</taxon>
        <taxon>Erythroxylaceae</taxon>
        <taxon>Erythroxylum</taxon>
    </lineage>
</organism>
<feature type="region of interest" description="Disordered" evidence="1">
    <location>
        <begin position="240"/>
        <end position="275"/>
    </location>
</feature>
<geneLocation type="mitochondrion" evidence="2"/>
<reference evidence="2 3" key="1">
    <citation type="submission" date="2021-09" db="EMBL/GenBank/DDBJ databases">
        <title>Genomic insights and catalytic innovation underlie evolution of tropane alkaloids biosynthesis.</title>
        <authorList>
            <person name="Wang Y.-J."/>
            <person name="Tian T."/>
            <person name="Huang J.-P."/>
            <person name="Huang S.-X."/>
        </authorList>
    </citation>
    <scope>NUCLEOTIDE SEQUENCE [LARGE SCALE GENOMIC DNA]</scope>
    <source>
        <strain evidence="2">KIB-2018</strain>
        <tissue evidence="2">Leaf</tissue>
    </source>
</reference>
<dbReference type="AlphaFoldDB" id="A0AAV8S492"/>
<accession>A0AAV8S492</accession>
<comment type="caution">
    <text evidence="2">The sequence shown here is derived from an EMBL/GenBank/DDBJ whole genome shotgun (WGS) entry which is preliminary data.</text>
</comment>
<feature type="compositionally biased region" description="Basic residues" evidence="1">
    <location>
        <begin position="243"/>
        <end position="254"/>
    </location>
</feature>
<keyword evidence="3" id="KW-1185">Reference proteome</keyword>
<dbReference type="EMBL" id="JAIWQS010000263">
    <property type="protein sequence ID" value="KAJ8746900.1"/>
    <property type="molecule type" value="Genomic_DNA"/>
</dbReference>
<keyword evidence="2" id="KW-0496">Mitochondrion</keyword>
<proteinExistence type="predicted"/>
<dbReference type="Proteomes" id="UP001159364">
    <property type="component" value="Unassembled WGS sequence"/>
</dbReference>
<sequence length="275" mass="31236">MPFQPDKAMQQGRRRNMRKIQQPLCGVSQALRNSQALAKKSAYLKKAAKRSKPTSSKLTHFMLWFYHLHSLTCFEEQVEEGYGLDPIPGISHPPLVPFPARVDMLLALPEIGMEATMSIYPGELPLSSFEKAGQMFKSWVKDGLLVISHGWGNFTELKAGDKDQGKSIFRFRPEEKGKSESQALVSSSLNSDGKNLTTFGAKQVRNPSLMILPRLLQTPTPQRRHLFKVVERDRLACHETRHYPSHPRKIKKEVRRSVKARERQQEMSDSALSNA</sequence>
<evidence type="ECO:0000313" key="3">
    <source>
        <dbReference type="Proteomes" id="UP001159364"/>
    </source>
</evidence>
<evidence type="ECO:0000313" key="2">
    <source>
        <dbReference type="EMBL" id="KAJ8746900.1"/>
    </source>
</evidence>
<evidence type="ECO:0000256" key="1">
    <source>
        <dbReference type="SAM" id="MobiDB-lite"/>
    </source>
</evidence>